<name>A0A8K0XPV1_9AGAR</name>
<dbReference type="Proteomes" id="UP000813824">
    <property type="component" value="Unassembled WGS sequence"/>
</dbReference>
<comment type="caution">
    <text evidence="1">The sequence shown here is derived from an EMBL/GenBank/DDBJ whole genome shotgun (WGS) entry which is preliminary data.</text>
</comment>
<organism evidence="1 2">
    <name type="scientific">Cristinia sonorae</name>
    <dbReference type="NCBI Taxonomy" id="1940300"/>
    <lineage>
        <taxon>Eukaryota</taxon>
        <taxon>Fungi</taxon>
        <taxon>Dikarya</taxon>
        <taxon>Basidiomycota</taxon>
        <taxon>Agaricomycotina</taxon>
        <taxon>Agaricomycetes</taxon>
        <taxon>Agaricomycetidae</taxon>
        <taxon>Agaricales</taxon>
        <taxon>Pleurotineae</taxon>
        <taxon>Stephanosporaceae</taxon>
        <taxon>Cristinia</taxon>
    </lineage>
</organism>
<proteinExistence type="predicted"/>
<gene>
    <name evidence="1" type="ORF">BXZ70DRAFT_907517</name>
</gene>
<evidence type="ECO:0000313" key="2">
    <source>
        <dbReference type="Proteomes" id="UP000813824"/>
    </source>
</evidence>
<evidence type="ECO:0000313" key="1">
    <source>
        <dbReference type="EMBL" id="KAH8100423.1"/>
    </source>
</evidence>
<protein>
    <submittedName>
        <fullName evidence="1">Uncharacterized protein</fullName>
    </submittedName>
</protein>
<reference evidence="1" key="1">
    <citation type="journal article" date="2021" name="New Phytol.">
        <title>Evolutionary innovations through gain and loss of genes in the ectomycorrhizal Boletales.</title>
        <authorList>
            <person name="Wu G."/>
            <person name="Miyauchi S."/>
            <person name="Morin E."/>
            <person name="Kuo A."/>
            <person name="Drula E."/>
            <person name="Varga T."/>
            <person name="Kohler A."/>
            <person name="Feng B."/>
            <person name="Cao Y."/>
            <person name="Lipzen A."/>
            <person name="Daum C."/>
            <person name="Hundley H."/>
            <person name="Pangilinan J."/>
            <person name="Johnson J."/>
            <person name="Barry K."/>
            <person name="LaButti K."/>
            <person name="Ng V."/>
            <person name="Ahrendt S."/>
            <person name="Min B."/>
            <person name="Choi I.G."/>
            <person name="Park H."/>
            <person name="Plett J.M."/>
            <person name="Magnuson J."/>
            <person name="Spatafora J.W."/>
            <person name="Nagy L.G."/>
            <person name="Henrissat B."/>
            <person name="Grigoriev I.V."/>
            <person name="Yang Z.L."/>
            <person name="Xu J."/>
            <person name="Martin F.M."/>
        </authorList>
    </citation>
    <scope>NUCLEOTIDE SEQUENCE</scope>
    <source>
        <strain evidence="1">KKN 215</strain>
    </source>
</reference>
<accession>A0A8K0XPV1</accession>
<sequence length="389" mass="43610">MAIRDDIGRCGVVWFAGRGEMATSRAGHAPWIVLAPRVKTVEKEKNASATMIRAHPFEFWDLSRWQRDHSSIIRAPHRWLCYPTHAPDQHVRGQLPSLAQMKSTYWDLIQFSPYTPLAATHPTKLKVFISFSVQQGNHMRPSLVWGSAGGETTTVPHCNPIPIMELQVDVSPHSKRLRVGSLCPPSFSPLASGKRKPIVDVQVRQGCKSPLNLTDVNLSRHPLRPLVITRRRPRTAMCTDLLMSSTDDGCGSSYLPRAPVLVVFLNNTAPFLGEARKGYVVIASVKQSSPPTKTLHRPTPRSEHGPIFLPTIDASAIWASVVLGQLGDRGIIVTSFKTYKNSYYWRVNLRLRHSYGRTRRICTLETNYYWCLRGLSTATPRSVPPPTPR</sequence>
<keyword evidence="2" id="KW-1185">Reference proteome</keyword>
<dbReference type="AlphaFoldDB" id="A0A8K0XPV1"/>
<dbReference type="EMBL" id="JAEVFJ010000016">
    <property type="protein sequence ID" value="KAH8100423.1"/>
    <property type="molecule type" value="Genomic_DNA"/>
</dbReference>